<dbReference type="PANTHER" id="PTHR38097:SF2">
    <property type="entry name" value="DNA-BINDING PROTEIN STPA"/>
    <property type="match status" value="1"/>
</dbReference>
<dbReference type="GeneID" id="39751872"/>
<comment type="subcellular location">
    <subcellularLocation>
        <location evidence="1">Cytoplasm</location>
        <location evidence="1">Nucleoid</location>
    </subcellularLocation>
</comment>
<dbReference type="SUPFAM" id="SSF81273">
    <property type="entry name" value="H-NS histone-like proteins"/>
    <property type="match status" value="2"/>
</dbReference>
<dbReference type="EMBL" id="CP123524">
    <property type="protein sequence ID" value="WGM07878.1"/>
    <property type="molecule type" value="Genomic_DNA"/>
</dbReference>
<evidence type="ECO:0000259" key="6">
    <source>
        <dbReference type="SMART" id="SM00528"/>
    </source>
</evidence>
<gene>
    <name evidence="7" type="primary">hns_2</name>
    <name evidence="7" type="ORF">ArsFIN_42230</name>
    <name evidence="8" type="ORF">QE258_21640</name>
</gene>
<dbReference type="InterPro" id="IPR001801">
    <property type="entry name" value="Histone_HNS"/>
</dbReference>
<dbReference type="Proteomes" id="UP001177592">
    <property type="component" value="Plasmid paNv_CAN1"/>
</dbReference>
<geneLocation type="plasmid" evidence="9">
    <name>parsfin2</name>
</geneLocation>
<dbReference type="RefSeq" id="WP_026823882.1">
    <property type="nucleotide sequence ID" value="NZ_CP038614.1"/>
</dbReference>
<keyword evidence="4 7" id="KW-0238">DNA-binding</keyword>
<dbReference type="Proteomes" id="UP000295134">
    <property type="component" value="Plasmid pArsFIN2"/>
</dbReference>
<name>A0A4P7L940_9GAMM</name>
<evidence type="ECO:0000313" key="8">
    <source>
        <dbReference type="EMBL" id="WGM07878.1"/>
    </source>
</evidence>
<dbReference type="InterPro" id="IPR027454">
    <property type="entry name" value="Histone_HNS_N"/>
</dbReference>
<protein>
    <submittedName>
        <fullName evidence="7">DNA-binding protein H-NS</fullName>
    </submittedName>
    <submittedName>
        <fullName evidence="8">H-NS family nucleoid-associated regulatory protein</fullName>
    </submittedName>
</protein>
<evidence type="ECO:0000256" key="5">
    <source>
        <dbReference type="SAM" id="Coils"/>
    </source>
</evidence>
<keyword evidence="10" id="KW-1185">Reference proteome</keyword>
<dbReference type="GO" id="GO:0005829">
    <property type="term" value="C:cytosol"/>
    <property type="evidence" value="ECO:0007669"/>
    <property type="project" value="TreeGrafter"/>
</dbReference>
<proteinExistence type="inferred from homology"/>
<evidence type="ECO:0000256" key="2">
    <source>
        <dbReference type="ARBA" id="ARBA00010610"/>
    </source>
</evidence>
<dbReference type="GO" id="GO:0000976">
    <property type="term" value="F:transcription cis-regulatory region binding"/>
    <property type="evidence" value="ECO:0007669"/>
    <property type="project" value="TreeGrafter"/>
</dbReference>
<dbReference type="Gene3D" id="1.10.287.1050">
    <property type="entry name" value="H-NS histone-like proteins"/>
    <property type="match status" value="1"/>
</dbReference>
<feature type="domain" description="DNA-binding protein H-NS-like C-terminal" evidence="6">
    <location>
        <begin position="102"/>
        <end position="149"/>
    </location>
</feature>
<dbReference type="SMART" id="SM00528">
    <property type="entry name" value="HNS"/>
    <property type="match status" value="1"/>
</dbReference>
<dbReference type="Pfam" id="PF22470">
    <property type="entry name" value="Histone_HNS_N"/>
    <property type="match status" value="1"/>
</dbReference>
<keyword evidence="3" id="KW-0963">Cytoplasm</keyword>
<dbReference type="Pfam" id="PF00816">
    <property type="entry name" value="Histone_HNS"/>
    <property type="match status" value="1"/>
</dbReference>
<dbReference type="InterPro" id="IPR037150">
    <property type="entry name" value="H-NS_C_dom_sf"/>
</dbReference>
<evidence type="ECO:0000256" key="3">
    <source>
        <dbReference type="ARBA" id="ARBA00022490"/>
    </source>
</evidence>
<dbReference type="InterPro" id="IPR027444">
    <property type="entry name" value="H-NS_C_dom"/>
</dbReference>
<comment type="similarity">
    <text evidence="2">Belongs to the histone-like protein H-NS family.</text>
</comment>
<geneLocation type="plasmid" evidence="8 10">
    <name>paNv_CAN1</name>
</geneLocation>
<dbReference type="GO" id="GO:0001217">
    <property type="term" value="F:DNA-binding transcription repressor activity"/>
    <property type="evidence" value="ECO:0007669"/>
    <property type="project" value="TreeGrafter"/>
</dbReference>
<dbReference type="GO" id="GO:0030527">
    <property type="term" value="F:structural constituent of chromatin"/>
    <property type="evidence" value="ECO:0007669"/>
    <property type="project" value="InterPro"/>
</dbReference>
<organism evidence="7 9">
    <name type="scientific">Arsenophonus nasoniae</name>
    <name type="common">son-killer infecting Nasonia vitripennis</name>
    <dbReference type="NCBI Taxonomy" id="638"/>
    <lineage>
        <taxon>Bacteria</taxon>
        <taxon>Pseudomonadati</taxon>
        <taxon>Pseudomonadota</taxon>
        <taxon>Gammaproteobacteria</taxon>
        <taxon>Enterobacterales</taxon>
        <taxon>Morganellaceae</taxon>
        <taxon>Arsenophonus</taxon>
    </lineage>
</organism>
<accession>A0A4P7L940</accession>
<sequence length="151" mass="17479">MSETAKTLKREEEYQIIAKHFSSITTIRKFALTKDFEWLQEVKDKLEAVIEENRELFEQAKKEAEEKEKQRLALIKMIEDSGFSLDSLLNPVTTGKIKTKKKSSINARKPKYEFLDENGEIQTWSGNGKPPTALQKLLDDGNELEEFLIKN</sequence>
<reference evidence="8" key="2">
    <citation type="submission" date="2023-04" db="EMBL/GenBank/DDBJ databases">
        <title>Genome dynamics across the evolutionary transition to endosymbiosis.</title>
        <authorList>
            <person name="Siozios S."/>
            <person name="Nadal-Jimenez P."/>
            <person name="Azagi T."/>
            <person name="Sprong H."/>
            <person name="Frost C.L."/>
            <person name="Parratt S.R."/>
            <person name="Taylor G."/>
            <person name="Brettell L."/>
            <person name="Lew K.C."/>
            <person name="Croft L."/>
            <person name="King K.C."/>
            <person name="Brockhurst M.A."/>
            <person name="Hypsa V."/>
            <person name="Novakova E."/>
            <person name="Darby A.C."/>
            <person name="Hurst G.D.D."/>
        </authorList>
    </citation>
    <scope>NUCLEOTIDE SEQUENCE</scope>
    <source>
        <strain evidence="8">ANv_CAN</strain>
        <plasmid evidence="8">paNv_CAN1</plasmid>
    </source>
</reference>
<evidence type="ECO:0000313" key="7">
    <source>
        <dbReference type="EMBL" id="QBY45612.1"/>
    </source>
</evidence>
<evidence type="ECO:0000256" key="4">
    <source>
        <dbReference type="ARBA" id="ARBA00023125"/>
    </source>
</evidence>
<keyword evidence="5" id="KW-0175">Coiled coil</keyword>
<reference evidence="7 9" key="1">
    <citation type="submission" date="2019-03" db="EMBL/GenBank/DDBJ databases">
        <title>Long-read sequencing reveals hyperdense prophage content in a complex bacterial symbiont genome.</title>
        <authorList>
            <person name="Frost C.L."/>
            <person name="Siozios S."/>
            <person name="Nadal-Jimenez P."/>
            <person name="Brockhurst M.A."/>
            <person name="King K.C."/>
            <person name="Darby A.C."/>
            <person name="Hurst G.D.D."/>
        </authorList>
    </citation>
    <scope>NUCLEOTIDE SEQUENCE [LARGE SCALE GENOMIC DNA]</scope>
    <source>
        <strain evidence="7 9">FIN</strain>
        <plasmid evidence="7">pArsFIN2</plasmid>
        <plasmid evidence="9">parsfin2</plasmid>
    </source>
</reference>
<evidence type="ECO:0000313" key="9">
    <source>
        <dbReference type="Proteomes" id="UP000295134"/>
    </source>
</evidence>
<dbReference type="Gene3D" id="4.10.430.10">
    <property type="entry name" value="Histone-like protein H-NS, C-terminal domain"/>
    <property type="match status" value="1"/>
</dbReference>
<keyword evidence="7" id="KW-0614">Plasmid</keyword>
<dbReference type="GO" id="GO:0003680">
    <property type="term" value="F:minor groove of adenine-thymine-rich DNA binding"/>
    <property type="evidence" value="ECO:0007669"/>
    <property type="project" value="TreeGrafter"/>
</dbReference>
<dbReference type="EMBL" id="CP038614">
    <property type="protein sequence ID" value="QBY45612.1"/>
    <property type="molecule type" value="Genomic_DNA"/>
</dbReference>
<geneLocation type="plasmid" evidence="7">
    <name>pArsFIN2</name>
</geneLocation>
<dbReference type="GO" id="GO:0032993">
    <property type="term" value="C:protein-DNA complex"/>
    <property type="evidence" value="ECO:0007669"/>
    <property type="project" value="TreeGrafter"/>
</dbReference>
<dbReference type="PIRSF" id="PIRSF002096">
    <property type="entry name" value="HnS"/>
    <property type="match status" value="1"/>
</dbReference>
<dbReference type="KEGG" id="ans:ArsFIN_42230"/>
<evidence type="ECO:0000313" key="10">
    <source>
        <dbReference type="Proteomes" id="UP001177592"/>
    </source>
</evidence>
<dbReference type="InterPro" id="IPR054180">
    <property type="entry name" value="H-NS-like_N"/>
</dbReference>
<evidence type="ECO:0000256" key="1">
    <source>
        <dbReference type="ARBA" id="ARBA00004453"/>
    </source>
</evidence>
<dbReference type="GO" id="GO:0009295">
    <property type="term" value="C:nucleoid"/>
    <property type="evidence" value="ECO:0007669"/>
    <property type="project" value="UniProtKB-SubCell"/>
</dbReference>
<dbReference type="PANTHER" id="PTHR38097">
    <property type="match status" value="1"/>
</dbReference>
<feature type="coiled-coil region" evidence="5">
    <location>
        <begin position="39"/>
        <end position="77"/>
    </location>
</feature>
<dbReference type="GO" id="GO:0003681">
    <property type="term" value="F:bent DNA binding"/>
    <property type="evidence" value="ECO:0007669"/>
    <property type="project" value="TreeGrafter"/>
</dbReference>
<dbReference type="AlphaFoldDB" id="A0A4P7L940"/>
<dbReference type="GO" id="GO:0046983">
    <property type="term" value="F:protein dimerization activity"/>
    <property type="evidence" value="ECO:0007669"/>
    <property type="project" value="InterPro"/>
</dbReference>